<proteinExistence type="predicted"/>
<accession>A0A9N9CXM3</accession>
<comment type="caution">
    <text evidence="1">The sequence shown here is derived from an EMBL/GenBank/DDBJ whole genome shotgun (WGS) entry which is preliminary data.</text>
</comment>
<dbReference type="OrthoDB" id="2390124at2759"/>
<reference evidence="1" key="1">
    <citation type="submission" date="2021-06" db="EMBL/GenBank/DDBJ databases">
        <authorList>
            <person name="Kallberg Y."/>
            <person name="Tangrot J."/>
            <person name="Rosling A."/>
        </authorList>
    </citation>
    <scope>NUCLEOTIDE SEQUENCE</scope>
    <source>
        <strain evidence="1">CL551</strain>
    </source>
</reference>
<keyword evidence="2" id="KW-1185">Reference proteome</keyword>
<sequence length="294" mass="34808">MSWIKVPGKEFLEKNKFQRSRKKNFCPPRHRGSKKSYLVMDLQKINFTPSNKHIEIVHCGKVKFLLKYARDSIGIAFIYEELHLIEEIVIYWSQFLECKIVDGRKIEIILKPKFLKRFMEHKRILHEHGQQIVTNRLYQDPTGGCLENVSSIIFTPCIRVHPTTIIMFQACIQKFLLVNESSSLSFFHGAIADVNINYSEMQLKRSDNNRTWIFSNDMKSPKTYERLDEKDTLHITFVFFTHNRVLLLPFGTPFIVLVQTIHSRFRIDVNNLEYKNFCQEFITIQGEEDWKLAK</sequence>
<protein>
    <submittedName>
        <fullName evidence="1">14276_t:CDS:1</fullName>
    </submittedName>
</protein>
<dbReference type="Proteomes" id="UP000789342">
    <property type="component" value="Unassembled WGS sequence"/>
</dbReference>
<evidence type="ECO:0000313" key="1">
    <source>
        <dbReference type="EMBL" id="CAG8617743.1"/>
    </source>
</evidence>
<dbReference type="AlphaFoldDB" id="A0A9N9CXM3"/>
<gene>
    <name evidence="1" type="ORF">AMORRO_LOCUS8519</name>
</gene>
<feature type="non-terminal residue" evidence="1">
    <location>
        <position position="294"/>
    </location>
</feature>
<dbReference type="EMBL" id="CAJVPV010007350">
    <property type="protein sequence ID" value="CAG8617743.1"/>
    <property type="molecule type" value="Genomic_DNA"/>
</dbReference>
<organism evidence="1 2">
    <name type="scientific">Acaulospora morrowiae</name>
    <dbReference type="NCBI Taxonomy" id="94023"/>
    <lineage>
        <taxon>Eukaryota</taxon>
        <taxon>Fungi</taxon>
        <taxon>Fungi incertae sedis</taxon>
        <taxon>Mucoromycota</taxon>
        <taxon>Glomeromycotina</taxon>
        <taxon>Glomeromycetes</taxon>
        <taxon>Diversisporales</taxon>
        <taxon>Acaulosporaceae</taxon>
        <taxon>Acaulospora</taxon>
    </lineage>
</organism>
<name>A0A9N9CXM3_9GLOM</name>
<evidence type="ECO:0000313" key="2">
    <source>
        <dbReference type="Proteomes" id="UP000789342"/>
    </source>
</evidence>